<keyword evidence="1" id="KW-0812">Transmembrane</keyword>
<reference evidence="2 3" key="1">
    <citation type="journal article" date="2012" name="Appl. Environ. Microbiol.">
        <title>Genome Sequence of Thermotolerant Bacillus methanolicus: Features and Regulation Related to Methylotrophy and Production of L-Lysine and L-Glutamate from Methanol.</title>
        <authorList>
            <person name="Heggeset T.M."/>
            <person name="Krog A."/>
            <person name="Balzer S."/>
            <person name="Wentzel A."/>
            <person name="Ellingsen T.E."/>
            <person name="Brautaset T."/>
        </authorList>
    </citation>
    <scope>NUCLEOTIDE SEQUENCE [LARGE SCALE GENOMIC DNA]</scope>
    <source>
        <strain evidence="2 3">PB1</strain>
    </source>
</reference>
<feature type="transmembrane region" description="Helical" evidence="1">
    <location>
        <begin position="36"/>
        <end position="54"/>
    </location>
</feature>
<dbReference type="PATRIC" id="fig|997296.3.peg.487"/>
<keyword evidence="3" id="KW-1185">Reference proteome</keyword>
<keyword evidence="1" id="KW-1133">Transmembrane helix</keyword>
<dbReference type="STRING" id="997296.PB1_02175"/>
<sequence>MNDVILGSVFSAFSTGLGALPILFLQSSATLGWRDVLLAFTAGIMMAAFSRFVLN</sequence>
<dbReference type="EMBL" id="AFEU01000001">
    <property type="protein sequence ID" value="EIJ81708.1"/>
    <property type="molecule type" value="Genomic_DNA"/>
</dbReference>
<evidence type="ECO:0000256" key="1">
    <source>
        <dbReference type="SAM" id="Phobius"/>
    </source>
</evidence>
<name>I3E5D7_BACMT</name>
<protein>
    <submittedName>
        <fullName evidence="2">GufA protein</fullName>
    </submittedName>
</protein>
<comment type="caution">
    <text evidence="2">The sequence shown here is derived from an EMBL/GenBank/DDBJ whole genome shotgun (WGS) entry which is preliminary data.</text>
</comment>
<keyword evidence="1" id="KW-0472">Membrane</keyword>
<accession>I3E5D7</accession>
<dbReference type="eggNOG" id="COG0428">
    <property type="taxonomic scope" value="Bacteria"/>
</dbReference>
<evidence type="ECO:0000313" key="2">
    <source>
        <dbReference type="EMBL" id="EIJ81708.1"/>
    </source>
</evidence>
<evidence type="ECO:0000313" key="3">
    <source>
        <dbReference type="Proteomes" id="UP000010523"/>
    </source>
</evidence>
<gene>
    <name evidence="2" type="ORF">PB1_02175</name>
</gene>
<proteinExistence type="predicted"/>
<organism evidence="2 3">
    <name type="scientific">Bacillus methanolicus PB1</name>
    <dbReference type="NCBI Taxonomy" id="997296"/>
    <lineage>
        <taxon>Bacteria</taxon>
        <taxon>Bacillati</taxon>
        <taxon>Bacillota</taxon>
        <taxon>Bacilli</taxon>
        <taxon>Bacillales</taxon>
        <taxon>Bacillaceae</taxon>
        <taxon>Bacillus</taxon>
    </lineage>
</organism>
<dbReference type="AlphaFoldDB" id="I3E5D7"/>
<feature type="transmembrane region" description="Helical" evidence="1">
    <location>
        <begin position="6"/>
        <end position="24"/>
    </location>
</feature>
<dbReference type="Proteomes" id="UP000010523">
    <property type="component" value="Unassembled WGS sequence"/>
</dbReference>